<evidence type="ECO:0000256" key="1">
    <source>
        <dbReference type="SAM" id="MobiDB-lite"/>
    </source>
</evidence>
<proteinExistence type="predicted"/>
<gene>
    <name evidence="4" type="ORF">BS47DRAFT_1382493</name>
</gene>
<feature type="region of interest" description="Disordered" evidence="1">
    <location>
        <begin position="17"/>
        <end position="56"/>
    </location>
</feature>
<keyword evidence="2" id="KW-0812">Transmembrane</keyword>
<evidence type="ECO:0000256" key="3">
    <source>
        <dbReference type="SAM" id="SignalP"/>
    </source>
</evidence>
<name>A0A9P6DTQ6_9AGAM</name>
<evidence type="ECO:0000256" key="2">
    <source>
        <dbReference type="SAM" id="Phobius"/>
    </source>
</evidence>
<keyword evidence="2" id="KW-1133">Transmembrane helix</keyword>
<sequence length="250" mass="26844">SPLDLALVISSLSLAVNSSDNDQHPVDTTTSPLFLPEETHNSHQGAHTAGPAPSYNQTSTIYPLVTGTLSNDTQFSFHNPNPNHNQPAPRLTGGSEDHFPSTSSFPSSFYYDQNVPTSSSAGLYHPSGALEGGSAEIFVSHEQLVLDNRTADSSSSSSLKVLRTTPHASILVARSVLRSEVHFSPLVGRAFVDAQSIFGFLRFPGLNLYRFLLSGNCFSLLLGTFFWVLCFLGLASFPISVAVVVANFLV</sequence>
<feature type="signal peptide" evidence="3">
    <location>
        <begin position="1"/>
        <end position="18"/>
    </location>
</feature>
<keyword evidence="3" id="KW-0732">Signal</keyword>
<feature type="transmembrane region" description="Helical" evidence="2">
    <location>
        <begin position="225"/>
        <end position="249"/>
    </location>
</feature>
<evidence type="ECO:0000313" key="5">
    <source>
        <dbReference type="Proteomes" id="UP000886523"/>
    </source>
</evidence>
<feature type="chain" id="PRO_5040275097" evidence="3">
    <location>
        <begin position="19"/>
        <end position="250"/>
    </location>
</feature>
<protein>
    <submittedName>
        <fullName evidence="4">Uncharacterized protein</fullName>
    </submittedName>
</protein>
<organism evidence="4 5">
    <name type="scientific">Hydnum rufescens UP504</name>
    <dbReference type="NCBI Taxonomy" id="1448309"/>
    <lineage>
        <taxon>Eukaryota</taxon>
        <taxon>Fungi</taxon>
        <taxon>Dikarya</taxon>
        <taxon>Basidiomycota</taxon>
        <taxon>Agaricomycotina</taxon>
        <taxon>Agaricomycetes</taxon>
        <taxon>Cantharellales</taxon>
        <taxon>Hydnaceae</taxon>
        <taxon>Hydnum</taxon>
    </lineage>
</organism>
<dbReference type="Proteomes" id="UP000886523">
    <property type="component" value="Unassembled WGS sequence"/>
</dbReference>
<dbReference type="EMBL" id="MU128972">
    <property type="protein sequence ID" value="KAF9513487.1"/>
    <property type="molecule type" value="Genomic_DNA"/>
</dbReference>
<dbReference type="AlphaFoldDB" id="A0A9P6DTQ6"/>
<keyword evidence="2" id="KW-0472">Membrane</keyword>
<feature type="region of interest" description="Disordered" evidence="1">
    <location>
        <begin position="77"/>
        <end position="98"/>
    </location>
</feature>
<feature type="non-terminal residue" evidence="4">
    <location>
        <position position="1"/>
    </location>
</feature>
<accession>A0A9P6DTQ6</accession>
<feature type="compositionally biased region" description="Low complexity" evidence="1">
    <location>
        <begin position="78"/>
        <end position="89"/>
    </location>
</feature>
<evidence type="ECO:0000313" key="4">
    <source>
        <dbReference type="EMBL" id="KAF9513487.1"/>
    </source>
</evidence>
<comment type="caution">
    <text evidence="4">The sequence shown here is derived from an EMBL/GenBank/DDBJ whole genome shotgun (WGS) entry which is preliminary data.</text>
</comment>
<keyword evidence="5" id="KW-1185">Reference proteome</keyword>
<reference evidence="4" key="1">
    <citation type="journal article" date="2020" name="Nat. Commun.">
        <title>Large-scale genome sequencing of mycorrhizal fungi provides insights into the early evolution of symbiotic traits.</title>
        <authorList>
            <person name="Miyauchi S."/>
            <person name="Kiss E."/>
            <person name="Kuo A."/>
            <person name="Drula E."/>
            <person name="Kohler A."/>
            <person name="Sanchez-Garcia M."/>
            <person name="Morin E."/>
            <person name="Andreopoulos B."/>
            <person name="Barry K.W."/>
            <person name="Bonito G."/>
            <person name="Buee M."/>
            <person name="Carver A."/>
            <person name="Chen C."/>
            <person name="Cichocki N."/>
            <person name="Clum A."/>
            <person name="Culley D."/>
            <person name="Crous P.W."/>
            <person name="Fauchery L."/>
            <person name="Girlanda M."/>
            <person name="Hayes R.D."/>
            <person name="Keri Z."/>
            <person name="LaButti K."/>
            <person name="Lipzen A."/>
            <person name="Lombard V."/>
            <person name="Magnuson J."/>
            <person name="Maillard F."/>
            <person name="Murat C."/>
            <person name="Nolan M."/>
            <person name="Ohm R.A."/>
            <person name="Pangilinan J."/>
            <person name="Pereira M.F."/>
            <person name="Perotto S."/>
            <person name="Peter M."/>
            <person name="Pfister S."/>
            <person name="Riley R."/>
            <person name="Sitrit Y."/>
            <person name="Stielow J.B."/>
            <person name="Szollosi G."/>
            <person name="Zifcakova L."/>
            <person name="Stursova M."/>
            <person name="Spatafora J.W."/>
            <person name="Tedersoo L."/>
            <person name="Vaario L.M."/>
            <person name="Yamada A."/>
            <person name="Yan M."/>
            <person name="Wang P."/>
            <person name="Xu J."/>
            <person name="Bruns T."/>
            <person name="Baldrian P."/>
            <person name="Vilgalys R."/>
            <person name="Dunand C."/>
            <person name="Henrissat B."/>
            <person name="Grigoriev I.V."/>
            <person name="Hibbett D."/>
            <person name="Nagy L.G."/>
            <person name="Martin F.M."/>
        </authorList>
    </citation>
    <scope>NUCLEOTIDE SEQUENCE</scope>
    <source>
        <strain evidence="4">UP504</strain>
    </source>
</reference>